<organism evidence="1 2">
    <name type="scientific">Haloechinothrix salitolerans</name>
    <dbReference type="NCBI Taxonomy" id="926830"/>
    <lineage>
        <taxon>Bacteria</taxon>
        <taxon>Bacillati</taxon>
        <taxon>Actinomycetota</taxon>
        <taxon>Actinomycetes</taxon>
        <taxon>Pseudonocardiales</taxon>
        <taxon>Pseudonocardiaceae</taxon>
        <taxon>Haloechinothrix</taxon>
    </lineage>
</organism>
<accession>A0ABW2BVU9</accession>
<protein>
    <submittedName>
        <fullName evidence="1">Uncharacterized protein</fullName>
    </submittedName>
</protein>
<dbReference type="RefSeq" id="WP_345406759.1">
    <property type="nucleotide sequence ID" value="NZ_BAABLA010000123.1"/>
</dbReference>
<gene>
    <name evidence="1" type="ORF">ACFQGD_02425</name>
</gene>
<reference evidence="2" key="1">
    <citation type="journal article" date="2019" name="Int. J. Syst. Evol. Microbiol.">
        <title>The Global Catalogue of Microorganisms (GCM) 10K type strain sequencing project: providing services to taxonomists for standard genome sequencing and annotation.</title>
        <authorList>
            <consortium name="The Broad Institute Genomics Platform"/>
            <consortium name="The Broad Institute Genome Sequencing Center for Infectious Disease"/>
            <person name="Wu L."/>
            <person name="Ma J."/>
        </authorList>
    </citation>
    <scope>NUCLEOTIDE SEQUENCE [LARGE SCALE GENOMIC DNA]</scope>
    <source>
        <strain evidence="2">KCTC 32255</strain>
    </source>
</reference>
<keyword evidence="2" id="KW-1185">Reference proteome</keyword>
<evidence type="ECO:0000313" key="2">
    <source>
        <dbReference type="Proteomes" id="UP001596337"/>
    </source>
</evidence>
<dbReference type="EMBL" id="JBHSXX010000001">
    <property type="protein sequence ID" value="MFC6865994.1"/>
    <property type="molecule type" value="Genomic_DNA"/>
</dbReference>
<comment type="caution">
    <text evidence="1">The sequence shown here is derived from an EMBL/GenBank/DDBJ whole genome shotgun (WGS) entry which is preliminary data.</text>
</comment>
<name>A0ABW2BVU9_9PSEU</name>
<evidence type="ECO:0000313" key="1">
    <source>
        <dbReference type="EMBL" id="MFC6865994.1"/>
    </source>
</evidence>
<proteinExistence type="predicted"/>
<sequence>MGIKHESQSDPSLGKEIPAGTPVRIIQHAEHAQFGTISYEIRRLWYLHFLMARSGYSELAKLHKKVLDRPVESSNARSLEGADEPDLVFLVYGAGTQMLLNTVLTMQHFCQEIESRLQFKISGNTLSERIREAFDSAEITSVSAAGEGYDALQEIIYRRDAVEHPKLNNVFNSHPNNWDQVPLNWLLTERSLRSFERWFRWFKNAADEWGGHRVNDPMVVTLTVSRGMKSTRQAKKPPKE</sequence>
<dbReference type="Proteomes" id="UP001596337">
    <property type="component" value="Unassembled WGS sequence"/>
</dbReference>